<sequence>MASAATGRGRKSAPASLGSHSRRGRGGFDHRQQWSAKAPSLVRETVEEMVDYKGQKARRSSTGGWRSAGFIIGVEIAERFVFFGIICNLITYLTGAQPLARA</sequence>
<evidence type="ECO:0000313" key="3">
    <source>
        <dbReference type="Proteomes" id="UP001419268"/>
    </source>
</evidence>
<organism evidence="2 3">
    <name type="scientific">Stephania cephalantha</name>
    <dbReference type="NCBI Taxonomy" id="152367"/>
    <lineage>
        <taxon>Eukaryota</taxon>
        <taxon>Viridiplantae</taxon>
        <taxon>Streptophyta</taxon>
        <taxon>Embryophyta</taxon>
        <taxon>Tracheophyta</taxon>
        <taxon>Spermatophyta</taxon>
        <taxon>Magnoliopsida</taxon>
        <taxon>Ranunculales</taxon>
        <taxon>Menispermaceae</taxon>
        <taxon>Menispermoideae</taxon>
        <taxon>Cissampelideae</taxon>
        <taxon>Stephania</taxon>
    </lineage>
</organism>
<evidence type="ECO:0000256" key="1">
    <source>
        <dbReference type="SAM" id="MobiDB-lite"/>
    </source>
</evidence>
<accession>A0AAP0IC09</accession>
<dbReference type="Gene3D" id="1.20.1250.20">
    <property type="entry name" value="MFS general substrate transporter like domains"/>
    <property type="match status" value="1"/>
</dbReference>
<name>A0AAP0IC09_9MAGN</name>
<feature type="region of interest" description="Disordered" evidence="1">
    <location>
        <begin position="1"/>
        <end position="40"/>
    </location>
</feature>
<dbReference type="AlphaFoldDB" id="A0AAP0IC09"/>
<dbReference type="EMBL" id="JBBNAG010000008">
    <property type="protein sequence ID" value="KAK9112581.1"/>
    <property type="molecule type" value="Genomic_DNA"/>
</dbReference>
<comment type="caution">
    <text evidence="2">The sequence shown here is derived from an EMBL/GenBank/DDBJ whole genome shotgun (WGS) entry which is preliminary data.</text>
</comment>
<reference evidence="2 3" key="1">
    <citation type="submission" date="2024-01" db="EMBL/GenBank/DDBJ databases">
        <title>Genome assemblies of Stephania.</title>
        <authorList>
            <person name="Yang L."/>
        </authorList>
    </citation>
    <scope>NUCLEOTIDE SEQUENCE [LARGE SCALE GENOMIC DNA]</scope>
    <source>
        <strain evidence="2">JXDWG</strain>
        <tissue evidence="2">Leaf</tissue>
    </source>
</reference>
<proteinExistence type="predicted"/>
<gene>
    <name evidence="2" type="ORF">Scep_020100</name>
</gene>
<evidence type="ECO:0000313" key="2">
    <source>
        <dbReference type="EMBL" id="KAK9112581.1"/>
    </source>
</evidence>
<dbReference type="InterPro" id="IPR036259">
    <property type="entry name" value="MFS_trans_sf"/>
</dbReference>
<dbReference type="Proteomes" id="UP001419268">
    <property type="component" value="Unassembled WGS sequence"/>
</dbReference>
<protein>
    <submittedName>
        <fullName evidence="2">Uncharacterized protein</fullName>
    </submittedName>
</protein>
<keyword evidence="3" id="KW-1185">Reference proteome</keyword>